<protein>
    <submittedName>
        <fullName evidence="2">Uncharacterized protein</fullName>
    </submittedName>
</protein>
<organism evidence="1 2">
    <name type="scientific">Romanomermis culicivorax</name>
    <name type="common">Nematode worm</name>
    <dbReference type="NCBI Taxonomy" id="13658"/>
    <lineage>
        <taxon>Eukaryota</taxon>
        <taxon>Metazoa</taxon>
        <taxon>Ecdysozoa</taxon>
        <taxon>Nematoda</taxon>
        <taxon>Enoplea</taxon>
        <taxon>Dorylaimia</taxon>
        <taxon>Mermithida</taxon>
        <taxon>Mermithoidea</taxon>
        <taxon>Mermithidae</taxon>
        <taxon>Romanomermis</taxon>
    </lineage>
</organism>
<dbReference type="AlphaFoldDB" id="A0A915HY76"/>
<evidence type="ECO:0000313" key="1">
    <source>
        <dbReference type="Proteomes" id="UP000887565"/>
    </source>
</evidence>
<reference evidence="2" key="1">
    <citation type="submission" date="2022-11" db="UniProtKB">
        <authorList>
            <consortium name="WormBaseParasite"/>
        </authorList>
    </citation>
    <scope>IDENTIFICATION</scope>
</reference>
<sequence length="126" mass="14250">MPRTAPRSPVRRVSIAATYHFHLLIIYHRTAPYVVKFSSHLSGAVRHRTARAANTTPKKNKKANRNKIRSVISRRPNLDNNFPVLVTAELIVRNSRSVSVITCEESTNVFNVSSLRFTSPSIVRNN</sequence>
<evidence type="ECO:0000313" key="2">
    <source>
        <dbReference type="WBParaSite" id="nRc.2.0.1.t06785-RA"/>
    </source>
</evidence>
<name>A0A915HY76_ROMCU</name>
<proteinExistence type="predicted"/>
<dbReference type="Proteomes" id="UP000887565">
    <property type="component" value="Unplaced"/>
</dbReference>
<accession>A0A915HY76</accession>
<keyword evidence="1" id="KW-1185">Reference proteome</keyword>
<dbReference type="WBParaSite" id="nRc.2.0.1.t06785-RA">
    <property type="protein sequence ID" value="nRc.2.0.1.t06785-RA"/>
    <property type="gene ID" value="nRc.2.0.1.g06785"/>
</dbReference>